<evidence type="ECO:0000313" key="3">
    <source>
        <dbReference type="EMBL" id="RKT71596.1"/>
    </source>
</evidence>
<dbReference type="Proteomes" id="UP000272729">
    <property type="component" value="Unassembled WGS sequence"/>
</dbReference>
<dbReference type="RefSeq" id="WP_121224016.1">
    <property type="nucleotide sequence ID" value="NZ_JBIUBA010000001.1"/>
</dbReference>
<dbReference type="AlphaFoldDB" id="A0A495XEB8"/>
<dbReference type="OrthoDB" id="5513277at2"/>
<keyword evidence="1" id="KW-0378">Hydrolase</keyword>
<dbReference type="InterPro" id="IPR000073">
    <property type="entry name" value="AB_hydrolase_1"/>
</dbReference>
<proteinExistence type="predicted"/>
<gene>
    <name evidence="3" type="ORF">DFJ66_4889</name>
</gene>
<accession>A0A495XEB8</accession>
<sequence length="296" mass="31632">MSVGTFASPRARTEFDAAYEAGMRALPAPADTRDVPTDFGTVRVYRFGPARGAPIVLLPGRSGTTVMWLPNLAAFAEHHPVYALDLLGEPGRSEQTAPIRDAADQAVWLGTVLAALDLDGVHLVGVSIGGWHACNLAVRVPDRLASVSLVDPANTLGRMPAKLVLRAALAGLPLVSRWGRPAFLSWIAGGATVPKDDPATAVLDAGMRGYRMRLPVPEYFTDDQLRSIRVPVLALIAGRSAIHHPEAALTRARTLIPHVHAELWPTATHAISGSHATEVNAAVLRFITEVQEEVAR</sequence>
<dbReference type="InterPro" id="IPR029058">
    <property type="entry name" value="AB_hydrolase_fold"/>
</dbReference>
<dbReference type="Gene3D" id="3.40.50.1820">
    <property type="entry name" value="alpha/beta hydrolase"/>
    <property type="match status" value="1"/>
</dbReference>
<dbReference type="InterPro" id="IPR050266">
    <property type="entry name" value="AB_hydrolase_sf"/>
</dbReference>
<evidence type="ECO:0000259" key="2">
    <source>
        <dbReference type="Pfam" id="PF00561"/>
    </source>
</evidence>
<organism evidence="3 4">
    <name type="scientific">Saccharothrix variisporea</name>
    <dbReference type="NCBI Taxonomy" id="543527"/>
    <lineage>
        <taxon>Bacteria</taxon>
        <taxon>Bacillati</taxon>
        <taxon>Actinomycetota</taxon>
        <taxon>Actinomycetes</taxon>
        <taxon>Pseudonocardiales</taxon>
        <taxon>Pseudonocardiaceae</taxon>
        <taxon>Saccharothrix</taxon>
    </lineage>
</organism>
<dbReference type="GO" id="GO:0016020">
    <property type="term" value="C:membrane"/>
    <property type="evidence" value="ECO:0007669"/>
    <property type="project" value="TreeGrafter"/>
</dbReference>
<comment type="caution">
    <text evidence="3">The sequence shown here is derived from an EMBL/GenBank/DDBJ whole genome shotgun (WGS) entry which is preliminary data.</text>
</comment>
<evidence type="ECO:0000313" key="4">
    <source>
        <dbReference type="Proteomes" id="UP000272729"/>
    </source>
</evidence>
<evidence type="ECO:0000256" key="1">
    <source>
        <dbReference type="ARBA" id="ARBA00022801"/>
    </source>
</evidence>
<dbReference type="GO" id="GO:0016787">
    <property type="term" value="F:hydrolase activity"/>
    <property type="evidence" value="ECO:0007669"/>
    <property type="project" value="UniProtKB-KW"/>
</dbReference>
<dbReference type="PANTHER" id="PTHR43798:SF31">
    <property type="entry name" value="AB HYDROLASE SUPERFAMILY PROTEIN YCLE"/>
    <property type="match status" value="1"/>
</dbReference>
<dbReference type="SUPFAM" id="SSF53474">
    <property type="entry name" value="alpha/beta-Hydrolases"/>
    <property type="match status" value="1"/>
</dbReference>
<dbReference type="EMBL" id="RBXR01000001">
    <property type="protein sequence ID" value="RKT71596.1"/>
    <property type="molecule type" value="Genomic_DNA"/>
</dbReference>
<feature type="domain" description="AB hydrolase-1" evidence="2">
    <location>
        <begin position="54"/>
        <end position="179"/>
    </location>
</feature>
<name>A0A495XEB8_9PSEU</name>
<keyword evidence="4" id="KW-1185">Reference proteome</keyword>
<protein>
    <submittedName>
        <fullName evidence="3">Pimeloyl-ACP methyl ester carboxylesterase</fullName>
    </submittedName>
</protein>
<reference evidence="3 4" key="1">
    <citation type="submission" date="2018-10" db="EMBL/GenBank/DDBJ databases">
        <title>Sequencing the genomes of 1000 actinobacteria strains.</title>
        <authorList>
            <person name="Klenk H.-P."/>
        </authorList>
    </citation>
    <scope>NUCLEOTIDE SEQUENCE [LARGE SCALE GENOMIC DNA]</scope>
    <source>
        <strain evidence="3 4">DSM 43911</strain>
    </source>
</reference>
<dbReference type="PANTHER" id="PTHR43798">
    <property type="entry name" value="MONOACYLGLYCEROL LIPASE"/>
    <property type="match status" value="1"/>
</dbReference>
<dbReference type="Pfam" id="PF00561">
    <property type="entry name" value="Abhydrolase_1"/>
    <property type="match status" value="1"/>
</dbReference>